<dbReference type="Proteomes" id="UP000006057">
    <property type="component" value="Chromosome"/>
</dbReference>
<evidence type="ECO:0000313" key="1">
    <source>
        <dbReference type="EMBL" id="AFM16102.1"/>
    </source>
</evidence>
<dbReference type="eggNOG" id="COG4122">
    <property type="taxonomic scope" value="Bacteria"/>
</dbReference>
<dbReference type="Pfam" id="PF13578">
    <property type="entry name" value="Methyltransf_24"/>
    <property type="match status" value="1"/>
</dbReference>
<dbReference type="KEGG" id="mcb:Mycch_1300"/>
<sequence length="244" mass="27746">MRICLGVKHDLRLESRDMSKLQRLSSGSLQMLKGFSVEPGSIRDLPRWIRDAKIRKAPLEYRRPWWNYNAVAFVSKRLPPKPNVFEYGGGASTLWLLDQGATTITVEDNHDWYRALLARLPEGIDVRFIQSGEGASPDKASEQYTNAIEQERDESFDLVIVDGQGRRECVLAAAPKVKPGGMLLLDDSQYTDHDPPQRGNLTRLRPRYEDLPNHLVGWETHHLRGIKPGTWLPIQTTVLIKPSL</sequence>
<accession>I4BFP5</accession>
<dbReference type="InterPro" id="IPR029063">
    <property type="entry name" value="SAM-dependent_MTases_sf"/>
</dbReference>
<proteinExistence type="predicted"/>
<name>I4BFP5_MYCCN</name>
<dbReference type="SUPFAM" id="SSF53335">
    <property type="entry name" value="S-adenosyl-L-methionine-dependent methyltransferases"/>
    <property type="match status" value="1"/>
</dbReference>
<reference evidence="1 2" key="1">
    <citation type="submission" date="2012-06" db="EMBL/GenBank/DDBJ databases">
        <title>Complete sequence of chromosome of Mycobacterium chubuense NBB4.</title>
        <authorList>
            <consortium name="US DOE Joint Genome Institute"/>
            <person name="Lucas S."/>
            <person name="Han J."/>
            <person name="Lapidus A."/>
            <person name="Cheng J.-F."/>
            <person name="Goodwin L."/>
            <person name="Pitluck S."/>
            <person name="Peters L."/>
            <person name="Mikhailova N."/>
            <person name="Teshima H."/>
            <person name="Detter J.C."/>
            <person name="Han C."/>
            <person name="Tapia R."/>
            <person name="Land M."/>
            <person name="Hauser L."/>
            <person name="Kyrpides N."/>
            <person name="Ivanova N."/>
            <person name="Pagani I."/>
            <person name="Mattes T."/>
            <person name="Holmes A."/>
            <person name="Rutledge P."/>
            <person name="Paulsen I."/>
            <person name="Coleman N."/>
            <person name="Woyke T."/>
        </authorList>
    </citation>
    <scope>NUCLEOTIDE SEQUENCE [LARGE SCALE GENOMIC DNA]</scope>
    <source>
        <strain evidence="1 2">NBB4</strain>
    </source>
</reference>
<organism evidence="1 2">
    <name type="scientific">Mycolicibacterium chubuense (strain NBB4)</name>
    <name type="common">Mycobacterium chubuense</name>
    <dbReference type="NCBI Taxonomy" id="710421"/>
    <lineage>
        <taxon>Bacteria</taxon>
        <taxon>Bacillati</taxon>
        <taxon>Actinomycetota</taxon>
        <taxon>Actinomycetes</taxon>
        <taxon>Mycobacteriales</taxon>
        <taxon>Mycobacteriaceae</taxon>
        <taxon>Mycolicibacterium</taxon>
    </lineage>
</organism>
<dbReference type="HOGENOM" id="CLU_1137049_0_0_11"/>
<dbReference type="STRING" id="710421.Mycch_1300"/>
<gene>
    <name evidence="1" type="ordered locus">Mycch_1300</name>
</gene>
<keyword evidence="2" id="KW-1185">Reference proteome</keyword>
<dbReference type="EMBL" id="CP003053">
    <property type="protein sequence ID" value="AFM16102.1"/>
    <property type="molecule type" value="Genomic_DNA"/>
</dbReference>
<dbReference type="AlphaFoldDB" id="I4BFP5"/>
<evidence type="ECO:0000313" key="2">
    <source>
        <dbReference type="Proteomes" id="UP000006057"/>
    </source>
</evidence>
<dbReference type="Gene3D" id="3.40.50.150">
    <property type="entry name" value="Vaccinia Virus protein VP39"/>
    <property type="match status" value="1"/>
</dbReference>
<protein>
    <submittedName>
        <fullName evidence="1">Signal recognition particle subunit FFH/SRP54 (Srp54)</fullName>
    </submittedName>
</protein>